<dbReference type="InterPro" id="IPR011990">
    <property type="entry name" value="TPR-like_helical_dom_sf"/>
</dbReference>
<evidence type="ECO:0000256" key="3">
    <source>
        <dbReference type="PROSITE-ProRule" id="PRU00339"/>
    </source>
</evidence>
<dbReference type="Gene3D" id="1.10.150.20">
    <property type="entry name" value="5' to 3' exonuclease, C-terminal subdomain"/>
    <property type="match status" value="2"/>
</dbReference>
<dbReference type="EC" id="2.7.7.6" evidence="5"/>
<keyword evidence="5" id="KW-0548">Nucleotidyltransferase</keyword>
<dbReference type="SUPFAM" id="SSF47789">
    <property type="entry name" value="C-terminal domain of RNA polymerase alpha subunit"/>
    <property type="match status" value="2"/>
</dbReference>
<dbReference type="KEGG" id="ccos:Pan44_44500"/>
<proteinExistence type="predicted"/>
<feature type="repeat" description="TPR" evidence="3">
    <location>
        <begin position="163"/>
        <end position="196"/>
    </location>
</feature>
<dbReference type="InterPro" id="IPR011260">
    <property type="entry name" value="RNAP_asu_C"/>
</dbReference>
<dbReference type="InParanoid" id="A0A517SJV6"/>
<dbReference type="SUPFAM" id="SSF48452">
    <property type="entry name" value="TPR-like"/>
    <property type="match status" value="1"/>
</dbReference>
<organism evidence="5 6">
    <name type="scientific">Caulifigura coniformis</name>
    <dbReference type="NCBI Taxonomy" id="2527983"/>
    <lineage>
        <taxon>Bacteria</taxon>
        <taxon>Pseudomonadati</taxon>
        <taxon>Planctomycetota</taxon>
        <taxon>Planctomycetia</taxon>
        <taxon>Planctomycetales</taxon>
        <taxon>Planctomycetaceae</taxon>
        <taxon>Caulifigura</taxon>
    </lineage>
</organism>
<dbReference type="Pfam" id="PF13432">
    <property type="entry name" value="TPR_16"/>
    <property type="match status" value="1"/>
</dbReference>
<evidence type="ECO:0000313" key="5">
    <source>
        <dbReference type="EMBL" id="QDT56396.1"/>
    </source>
</evidence>
<dbReference type="InterPro" id="IPR013105">
    <property type="entry name" value="TPR_2"/>
</dbReference>
<evidence type="ECO:0000256" key="1">
    <source>
        <dbReference type="ARBA" id="ARBA00022737"/>
    </source>
</evidence>
<gene>
    <name evidence="5" type="primary">rpoA_2</name>
    <name evidence="5" type="ORF">Pan44_44500</name>
</gene>
<protein>
    <submittedName>
        <fullName evidence="5">DNA-directed RNA polymerase subunit alpha</fullName>
        <ecNumber evidence="5">2.7.7.6</ecNumber>
    </submittedName>
</protein>
<keyword evidence="5" id="KW-0804">Transcription</keyword>
<dbReference type="Gene3D" id="1.25.40.10">
    <property type="entry name" value="Tetratricopeptide repeat domain"/>
    <property type="match status" value="1"/>
</dbReference>
<accession>A0A517SJV6</accession>
<evidence type="ECO:0000259" key="4">
    <source>
        <dbReference type="Pfam" id="PF03118"/>
    </source>
</evidence>
<keyword evidence="5" id="KW-0808">Transferase</keyword>
<evidence type="ECO:0000313" key="6">
    <source>
        <dbReference type="Proteomes" id="UP000315700"/>
    </source>
</evidence>
<feature type="domain" description="RNA polymerase alpha subunit C-terminal" evidence="4">
    <location>
        <begin position="378"/>
        <end position="441"/>
    </location>
</feature>
<reference evidence="5 6" key="1">
    <citation type="submission" date="2019-02" db="EMBL/GenBank/DDBJ databases">
        <title>Deep-cultivation of Planctomycetes and their phenomic and genomic characterization uncovers novel biology.</title>
        <authorList>
            <person name="Wiegand S."/>
            <person name="Jogler M."/>
            <person name="Boedeker C."/>
            <person name="Pinto D."/>
            <person name="Vollmers J."/>
            <person name="Rivas-Marin E."/>
            <person name="Kohn T."/>
            <person name="Peeters S.H."/>
            <person name="Heuer A."/>
            <person name="Rast P."/>
            <person name="Oberbeckmann S."/>
            <person name="Bunk B."/>
            <person name="Jeske O."/>
            <person name="Meyerdierks A."/>
            <person name="Storesund J.E."/>
            <person name="Kallscheuer N."/>
            <person name="Luecker S."/>
            <person name="Lage O.M."/>
            <person name="Pohl T."/>
            <person name="Merkel B.J."/>
            <person name="Hornburger P."/>
            <person name="Mueller R.-W."/>
            <person name="Bruemmer F."/>
            <person name="Labrenz M."/>
            <person name="Spormann A.M."/>
            <person name="Op den Camp H."/>
            <person name="Overmann J."/>
            <person name="Amann R."/>
            <person name="Jetten M.S.M."/>
            <person name="Mascher T."/>
            <person name="Medema M.H."/>
            <person name="Devos D.P."/>
            <person name="Kaster A.-K."/>
            <person name="Ovreas L."/>
            <person name="Rohde M."/>
            <person name="Galperin M.Y."/>
            <person name="Jogler C."/>
        </authorList>
    </citation>
    <scope>NUCLEOTIDE SEQUENCE [LARGE SCALE GENOMIC DNA]</scope>
    <source>
        <strain evidence="5 6">Pan44</strain>
    </source>
</reference>
<dbReference type="Pfam" id="PF03118">
    <property type="entry name" value="RNA_pol_A_CTD"/>
    <property type="match status" value="2"/>
</dbReference>
<keyword evidence="5" id="KW-0240">DNA-directed RNA polymerase</keyword>
<sequence length="449" mass="50321">MSTVPTTTQSKVPPLSATPVDVNATLRGPVFGHDEIRRMLSSIAGPASGELRRTVEAMQSEVAGNPTLKVRVGIGQFYLGKPQQAVELLADCKDGLGRFYAGQAYSTMEEHDKAAEQFEEAAKLGYRPIESRLRKAGEYRLQGNLDEAEKLIRSTGAEGARLAEYSYQMGCILFDRGDSYGAIEYFERSVDMDPHDSRALFSLAVQASRHGNDEEAIRLYERCLSKPPYYVGALLNLGLLYEDKENYSAAQYCFERVLRHDPTNQRALLYLKDIEATSSMYYDEDTLKQQQKLEQLLNRPVTDFELSVRSRNCLQSMDIRSLGDLTRISEQELLSGKNFGETSLNEVRELMRQHNLVVGQNLHQKARGDAAAPARDMSPEEQAMLSMTIADMQFSVRSRKCMARLGITTVGELIQHTPDELLSAKNFGVTSLNEIRAKLSEHGIKLRND</sequence>
<dbReference type="PANTHER" id="PTHR12558:SF13">
    <property type="entry name" value="CELL DIVISION CYCLE PROTEIN 27 HOMOLOG"/>
    <property type="match status" value="1"/>
</dbReference>
<dbReference type="SMART" id="SM00028">
    <property type="entry name" value="TPR"/>
    <property type="match status" value="4"/>
</dbReference>
<dbReference type="RefSeq" id="WP_231754124.1">
    <property type="nucleotide sequence ID" value="NZ_CP036271.1"/>
</dbReference>
<dbReference type="GO" id="GO:0000428">
    <property type="term" value="C:DNA-directed RNA polymerase complex"/>
    <property type="evidence" value="ECO:0007669"/>
    <property type="project" value="UniProtKB-KW"/>
</dbReference>
<keyword evidence="1" id="KW-0677">Repeat</keyword>
<keyword evidence="2 3" id="KW-0802">TPR repeat</keyword>
<keyword evidence="6" id="KW-1185">Reference proteome</keyword>
<dbReference type="Proteomes" id="UP000315700">
    <property type="component" value="Chromosome"/>
</dbReference>
<dbReference type="PANTHER" id="PTHR12558">
    <property type="entry name" value="CELL DIVISION CYCLE 16,23,27"/>
    <property type="match status" value="1"/>
</dbReference>
<dbReference type="PROSITE" id="PS50005">
    <property type="entry name" value="TPR"/>
    <property type="match status" value="2"/>
</dbReference>
<dbReference type="Pfam" id="PF07719">
    <property type="entry name" value="TPR_2"/>
    <property type="match status" value="1"/>
</dbReference>
<dbReference type="GO" id="GO:0003677">
    <property type="term" value="F:DNA binding"/>
    <property type="evidence" value="ECO:0007669"/>
    <property type="project" value="InterPro"/>
</dbReference>
<dbReference type="AlphaFoldDB" id="A0A517SJV6"/>
<dbReference type="GO" id="GO:0003899">
    <property type="term" value="F:DNA-directed RNA polymerase activity"/>
    <property type="evidence" value="ECO:0007669"/>
    <property type="project" value="UniProtKB-EC"/>
</dbReference>
<dbReference type="InterPro" id="IPR019734">
    <property type="entry name" value="TPR_rpt"/>
</dbReference>
<name>A0A517SJV6_9PLAN</name>
<feature type="repeat" description="TPR" evidence="3">
    <location>
        <begin position="231"/>
        <end position="264"/>
    </location>
</feature>
<dbReference type="EMBL" id="CP036271">
    <property type="protein sequence ID" value="QDT56396.1"/>
    <property type="molecule type" value="Genomic_DNA"/>
</dbReference>
<feature type="domain" description="RNA polymerase alpha subunit C-terminal" evidence="4">
    <location>
        <begin position="289"/>
        <end position="351"/>
    </location>
</feature>
<evidence type="ECO:0000256" key="2">
    <source>
        <dbReference type="ARBA" id="ARBA00022803"/>
    </source>
</evidence>
<dbReference type="GO" id="GO:0006351">
    <property type="term" value="P:DNA-templated transcription"/>
    <property type="evidence" value="ECO:0007669"/>
    <property type="project" value="InterPro"/>
</dbReference>